<dbReference type="AlphaFoldDB" id="A0A438CYX4"/>
<dbReference type="InterPro" id="IPR002885">
    <property type="entry name" value="PPR_rpt"/>
</dbReference>
<evidence type="ECO:0000256" key="2">
    <source>
        <dbReference type="PROSITE-ProRule" id="PRU00708"/>
    </source>
</evidence>
<dbReference type="Pfam" id="PF01535">
    <property type="entry name" value="PPR"/>
    <property type="match status" value="11"/>
</dbReference>
<feature type="repeat" description="PPR" evidence="2">
    <location>
        <begin position="322"/>
        <end position="356"/>
    </location>
</feature>
<feature type="repeat" description="PPR" evidence="2">
    <location>
        <begin position="485"/>
        <end position="519"/>
    </location>
</feature>
<dbReference type="InterPro" id="IPR046960">
    <property type="entry name" value="PPR_At4g14850-like_plant"/>
</dbReference>
<dbReference type="Gene3D" id="1.25.40.10">
    <property type="entry name" value="Tetratricopeptide repeat domain"/>
    <property type="match status" value="5"/>
</dbReference>
<feature type="repeat" description="PPR" evidence="2">
    <location>
        <begin position="158"/>
        <end position="188"/>
    </location>
</feature>
<dbReference type="InterPro" id="IPR046848">
    <property type="entry name" value="E_motif"/>
</dbReference>
<dbReference type="FunFam" id="1.25.40.10:FF:000090">
    <property type="entry name" value="Pentatricopeptide repeat-containing protein, chloroplastic"/>
    <property type="match status" value="1"/>
</dbReference>
<dbReference type="Pfam" id="PF20431">
    <property type="entry name" value="E_motif"/>
    <property type="match status" value="1"/>
</dbReference>
<gene>
    <name evidence="3" type="primary">PCMP-E63_0</name>
    <name evidence="3" type="ORF">CK203_106395</name>
</gene>
<dbReference type="InterPro" id="IPR011990">
    <property type="entry name" value="TPR-like_helical_dom_sf"/>
</dbReference>
<dbReference type="FunFam" id="1.25.40.10:FF:001212">
    <property type="entry name" value="Pentatricopeptide repeat-containing protein mitochondrial"/>
    <property type="match status" value="1"/>
</dbReference>
<proteinExistence type="predicted"/>
<keyword evidence="1" id="KW-0677">Repeat</keyword>
<feature type="repeat" description="PPR" evidence="2">
    <location>
        <begin position="61"/>
        <end position="95"/>
    </location>
</feature>
<comment type="caution">
    <text evidence="3">The sequence shown here is derived from an EMBL/GenBank/DDBJ whole genome shotgun (WGS) entry which is preliminary data.</text>
</comment>
<sequence>MLAKPTTLLLQKHLSRLNSSNTQGNRTTKFLVHCHSQITKHGRNGDLKEAESIFSRMPHKNAISWTAMLTAYYENGHIAKARKMFEKMPQRTTASYNAMITAYTRSNPMMIGEASKLFAEMRERNSISYAAMITGLARAGMVDNAEELYLETPVEWRDPVCSNALISGYLKVGRLEEATRIFEGMGERDVVSWSSMVDGYCKKGKIGHARELFERMPERNVVTWTAMIDGHMKMGCYEVGFGLFLRMRKEGFVKVNPMTLTVMFEACSEFGEYKEGIQMHGLVSRMGFEFDVFLGNAIIIMYCRFSFVVEARKIFDMMNRKDVVSWNALIAGYVQNDEVEEGYVLFEKTQQKDVISWTTMITGFSNKGKMGKSIELFRMMPKQDDIAWTAVISGFVGNGEYEEAIYWFIEMLRKVVRPNPLTLSSVLSASAGLATLNQGLQIHTLVLKMGMEFDLSTQNSLVSMYTKCGNVADGHQIFTSINSPNIVSFNSMITGFAQNGFGEEALELFHKMLNEGQKPNEITFLGVLSACTHVGLLEQGWNYFKSMKSLYQIEPGPHHYACIVDLLGRAGFLDDAIDLIRSMPCEPHSGVWGALLGASRIHLRLDVAKLAAQQIFKLEPDNAAPYAVLSFLYSSAGRNRDSEQVRMAQGLKGVKKSAGYSWIIV</sequence>
<protein>
    <submittedName>
        <fullName evidence="3">Pentatricopeptide repeat-containing protein, mitochondrial</fullName>
    </submittedName>
</protein>
<reference evidence="3 4" key="1">
    <citation type="journal article" date="2018" name="PLoS Genet.">
        <title>Population sequencing reveals clonal diversity and ancestral inbreeding in the grapevine cultivar Chardonnay.</title>
        <authorList>
            <person name="Roach M.J."/>
            <person name="Johnson D.L."/>
            <person name="Bohlmann J."/>
            <person name="van Vuuren H.J."/>
            <person name="Jones S.J."/>
            <person name="Pretorius I.S."/>
            <person name="Schmidt S.A."/>
            <person name="Borneman A.R."/>
        </authorList>
    </citation>
    <scope>NUCLEOTIDE SEQUENCE [LARGE SCALE GENOMIC DNA]</scope>
    <source>
        <strain evidence="4">cv. Chardonnay</strain>
        <tissue evidence="3">Leaf</tissue>
    </source>
</reference>
<dbReference type="PANTHER" id="PTHR47926">
    <property type="entry name" value="PENTATRICOPEPTIDE REPEAT-CONTAINING PROTEIN"/>
    <property type="match status" value="1"/>
</dbReference>
<dbReference type="PROSITE" id="PS51375">
    <property type="entry name" value="PPR"/>
    <property type="match status" value="6"/>
</dbReference>
<dbReference type="GO" id="GO:0009451">
    <property type="term" value="P:RNA modification"/>
    <property type="evidence" value="ECO:0007669"/>
    <property type="project" value="InterPro"/>
</dbReference>
<accession>A0A438CYX4</accession>
<dbReference type="GO" id="GO:0003723">
    <property type="term" value="F:RNA binding"/>
    <property type="evidence" value="ECO:0007669"/>
    <property type="project" value="InterPro"/>
</dbReference>
<dbReference type="PANTHER" id="PTHR47926:SF404">
    <property type="entry name" value="(PPR) REPEAT-CONTAINING PROTEIN, PUTATIVE-RELATED"/>
    <property type="match status" value="1"/>
</dbReference>
<evidence type="ECO:0000256" key="1">
    <source>
        <dbReference type="ARBA" id="ARBA00022737"/>
    </source>
</evidence>
<dbReference type="Proteomes" id="UP000288805">
    <property type="component" value="Unassembled WGS sequence"/>
</dbReference>
<dbReference type="Pfam" id="PF13041">
    <property type="entry name" value="PPR_2"/>
    <property type="match status" value="2"/>
</dbReference>
<dbReference type="FunFam" id="1.25.40.10:FF:000606">
    <property type="entry name" value="Putative pentatricopeptide repeat-containing protein"/>
    <property type="match status" value="1"/>
</dbReference>
<evidence type="ECO:0000313" key="3">
    <source>
        <dbReference type="EMBL" id="RVW28403.1"/>
    </source>
</evidence>
<evidence type="ECO:0000313" key="4">
    <source>
        <dbReference type="Proteomes" id="UP000288805"/>
    </source>
</evidence>
<dbReference type="EMBL" id="QGNW01001897">
    <property type="protein sequence ID" value="RVW28403.1"/>
    <property type="molecule type" value="Genomic_DNA"/>
</dbReference>
<dbReference type="NCBIfam" id="TIGR00756">
    <property type="entry name" value="PPR"/>
    <property type="match status" value="9"/>
</dbReference>
<organism evidence="3 4">
    <name type="scientific">Vitis vinifera</name>
    <name type="common">Grape</name>
    <dbReference type="NCBI Taxonomy" id="29760"/>
    <lineage>
        <taxon>Eukaryota</taxon>
        <taxon>Viridiplantae</taxon>
        <taxon>Streptophyta</taxon>
        <taxon>Embryophyta</taxon>
        <taxon>Tracheophyta</taxon>
        <taxon>Spermatophyta</taxon>
        <taxon>Magnoliopsida</taxon>
        <taxon>eudicotyledons</taxon>
        <taxon>Gunneridae</taxon>
        <taxon>Pentapetalae</taxon>
        <taxon>rosids</taxon>
        <taxon>Vitales</taxon>
        <taxon>Vitaceae</taxon>
        <taxon>Viteae</taxon>
        <taxon>Vitis</taxon>
    </lineage>
</organism>
<feature type="repeat" description="PPR" evidence="2">
    <location>
        <begin position="189"/>
        <end position="223"/>
    </location>
</feature>
<feature type="repeat" description="PPR" evidence="2">
    <location>
        <begin position="384"/>
        <end position="418"/>
    </location>
</feature>
<name>A0A438CYX4_VITVI</name>